<keyword evidence="1" id="KW-0472">Membrane</keyword>
<dbReference type="EMBL" id="QHCT01000001">
    <property type="protein sequence ID" value="RHX92190.1"/>
    <property type="molecule type" value="Genomic_DNA"/>
</dbReference>
<dbReference type="AlphaFoldDB" id="A0A396ZGB0"/>
<comment type="caution">
    <text evidence="2">The sequence shown here is derived from an EMBL/GenBank/DDBJ whole genome shotgun (WGS) entry which is preliminary data.</text>
</comment>
<evidence type="ECO:0000313" key="2">
    <source>
        <dbReference type="EMBL" id="RHX92190.1"/>
    </source>
</evidence>
<accession>A0A396ZGB0</accession>
<feature type="transmembrane region" description="Helical" evidence="1">
    <location>
        <begin position="114"/>
        <end position="137"/>
    </location>
</feature>
<evidence type="ECO:0000313" key="3">
    <source>
        <dbReference type="Proteomes" id="UP000265798"/>
    </source>
</evidence>
<protein>
    <submittedName>
        <fullName evidence="2">Uncharacterized protein</fullName>
    </submittedName>
</protein>
<dbReference type="Proteomes" id="UP000265798">
    <property type="component" value="Unassembled WGS sequence"/>
</dbReference>
<evidence type="ECO:0000256" key="1">
    <source>
        <dbReference type="SAM" id="Phobius"/>
    </source>
</evidence>
<sequence length="139" mass="16493">MSDHLVLILSYINLFRNWEPAINFTFTSLIVIIVLTLYLKSPVKEREMEKHFYFFSYWIDLLILILIPLLLYIKLADAYDKDNQWGPIILGFVLSFIFIFYVELDSRSKKIRLFYFFILACSSASLLGFLDVLLEFINI</sequence>
<proteinExistence type="predicted"/>
<organism evidence="2 3">
    <name type="scientific">Leptospira stimsonii</name>
    <dbReference type="NCBI Taxonomy" id="2202203"/>
    <lineage>
        <taxon>Bacteria</taxon>
        <taxon>Pseudomonadati</taxon>
        <taxon>Spirochaetota</taxon>
        <taxon>Spirochaetia</taxon>
        <taxon>Leptospirales</taxon>
        <taxon>Leptospiraceae</taxon>
        <taxon>Leptospira</taxon>
    </lineage>
</organism>
<feature type="transmembrane region" description="Helical" evidence="1">
    <location>
        <begin position="85"/>
        <end position="102"/>
    </location>
</feature>
<keyword evidence="1" id="KW-0812">Transmembrane</keyword>
<reference evidence="3" key="1">
    <citation type="submission" date="2018-05" db="EMBL/GenBank/DDBJ databases">
        <title>Leptospira yasudae sp. nov. and Leptospira stimsonii sp. nov., two pathogenic species of the genus Leptospira isolated from environmental sources.</title>
        <authorList>
            <person name="Casanovas-Massana A."/>
            <person name="Hamond C."/>
            <person name="Santos L.A."/>
            <person name="Hacker K.P."/>
            <person name="Balassiano I."/>
            <person name="Medeiros M.A."/>
            <person name="Reis M.G."/>
            <person name="Ko A.I."/>
            <person name="Wunder E.A."/>
        </authorList>
    </citation>
    <scope>NUCLEOTIDE SEQUENCE [LARGE SCALE GENOMIC DNA]</scope>
    <source>
        <strain evidence="3">Yale</strain>
    </source>
</reference>
<dbReference type="RefSeq" id="WP_118967037.1">
    <property type="nucleotide sequence ID" value="NZ_QHCT01000001.1"/>
</dbReference>
<feature type="transmembrane region" description="Helical" evidence="1">
    <location>
        <begin position="51"/>
        <end position="73"/>
    </location>
</feature>
<feature type="transmembrane region" description="Helical" evidence="1">
    <location>
        <begin position="20"/>
        <end position="39"/>
    </location>
</feature>
<name>A0A396ZGB0_9LEPT</name>
<gene>
    <name evidence="2" type="ORF">DLM75_02940</name>
</gene>
<keyword evidence="1" id="KW-1133">Transmembrane helix</keyword>